<dbReference type="EMBL" id="JAPDRQ010000182">
    <property type="protein sequence ID" value="KAJ9652793.1"/>
    <property type="molecule type" value="Genomic_DNA"/>
</dbReference>
<proteinExistence type="predicted"/>
<reference evidence="1" key="1">
    <citation type="submission" date="2022-10" db="EMBL/GenBank/DDBJ databases">
        <title>Culturing micro-colonial fungi from biological soil crusts in the Mojave desert and describing Neophaeococcomyces mojavensis, and introducing the new genera and species Taxawa tesnikishii.</title>
        <authorList>
            <person name="Kurbessoian T."/>
            <person name="Stajich J.E."/>
        </authorList>
    </citation>
    <scope>NUCLEOTIDE SEQUENCE</scope>
    <source>
        <strain evidence="1">JES_112</strain>
    </source>
</reference>
<comment type="caution">
    <text evidence="1">The sequence shown here is derived from an EMBL/GenBank/DDBJ whole genome shotgun (WGS) entry which is preliminary data.</text>
</comment>
<evidence type="ECO:0000313" key="1">
    <source>
        <dbReference type="EMBL" id="KAJ9652793.1"/>
    </source>
</evidence>
<name>A0ACC2ZYM9_9EURO</name>
<evidence type="ECO:0000313" key="2">
    <source>
        <dbReference type="Proteomes" id="UP001172386"/>
    </source>
</evidence>
<gene>
    <name evidence="1" type="ORF">H2198_007975</name>
</gene>
<protein>
    <submittedName>
        <fullName evidence="1">Uncharacterized protein</fullName>
    </submittedName>
</protein>
<accession>A0ACC2ZYM9</accession>
<organism evidence="1 2">
    <name type="scientific">Neophaeococcomyces mojaviensis</name>
    <dbReference type="NCBI Taxonomy" id="3383035"/>
    <lineage>
        <taxon>Eukaryota</taxon>
        <taxon>Fungi</taxon>
        <taxon>Dikarya</taxon>
        <taxon>Ascomycota</taxon>
        <taxon>Pezizomycotina</taxon>
        <taxon>Eurotiomycetes</taxon>
        <taxon>Chaetothyriomycetidae</taxon>
        <taxon>Chaetothyriales</taxon>
        <taxon>Chaetothyriales incertae sedis</taxon>
        <taxon>Neophaeococcomyces</taxon>
    </lineage>
</organism>
<keyword evidence="2" id="KW-1185">Reference proteome</keyword>
<sequence>MPGKAIEELREEFALKNLERLSQFPPQQPPPEELSKPCSPGLKLLQKWSNDNKDVIQAAIKATVLGKDKSQISWDIAFLPFMESTAVYLRDWGLFAQALETYRKHRSHGSLSEPQIREVVSLYNNSTLQIQTLAELWGLDFMVICDLVDLTPEGHLTWDGPYLGGFFTTAAQGDNQFIGLAFKGTNPFNWKEVQVDYNYQLQHAEGYLENQQVSLGVYTGLFGKFPEPYGIAYDFLIGAVDLLASRLSSKAVMTHVTGHSLGGSYSTMCYIQLLISSLGLQPPKHLNIGDEYTFGAPRVGDKEWATIYQGLIEHAAGTSWRIVNDNDIVPQVAPTELKPEQLSFCHVNTGMQIFPNKAPIVIPSEIPGPYPPPYPIDDWKDLLKAILDIGAHLPNFYYESLEYALQHPSA</sequence>
<dbReference type="Proteomes" id="UP001172386">
    <property type="component" value="Unassembled WGS sequence"/>
</dbReference>